<dbReference type="RefSeq" id="WP_183879694.1">
    <property type="nucleotide sequence ID" value="NZ_JACHCE010000001.1"/>
</dbReference>
<comment type="caution">
    <text evidence="2">The sequence shown here is derived from an EMBL/GenBank/DDBJ whole genome shotgun (WGS) entry which is preliminary data.</text>
</comment>
<evidence type="ECO:0000256" key="1">
    <source>
        <dbReference type="SAM" id="Phobius"/>
    </source>
</evidence>
<reference evidence="2 3" key="1">
    <citation type="submission" date="2020-08" db="EMBL/GenBank/DDBJ databases">
        <title>Genomic Encyclopedia of Type Strains, Phase IV (KMG-V): Genome sequencing to study the core and pangenomes of soil and plant-associated prokaryotes.</title>
        <authorList>
            <person name="Whitman W."/>
        </authorList>
    </citation>
    <scope>NUCLEOTIDE SEQUENCE [LARGE SCALE GENOMIC DNA]</scope>
    <source>
        <strain evidence="2 3">S3M1</strain>
    </source>
</reference>
<gene>
    <name evidence="2" type="ORF">HDE68_001125</name>
</gene>
<dbReference type="SUPFAM" id="SSF48452">
    <property type="entry name" value="TPR-like"/>
    <property type="match status" value="1"/>
</dbReference>
<organism evidence="2 3">
    <name type="scientific">Pedobacter cryoconitis</name>
    <dbReference type="NCBI Taxonomy" id="188932"/>
    <lineage>
        <taxon>Bacteria</taxon>
        <taxon>Pseudomonadati</taxon>
        <taxon>Bacteroidota</taxon>
        <taxon>Sphingobacteriia</taxon>
        <taxon>Sphingobacteriales</taxon>
        <taxon>Sphingobacteriaceae</taxon>
        <taxon>Pedobacter</taxon>
    </lineage>
</organism>
<dbReference type="Proteomes" id="UP000537204">
    <property type="component" value="Unassembled WGS sequence"/>
</dbReference>
<name>A0A7W8ZJY2_9SPHI</name>
<keyword evidence="1" id="KW-0472">Membrane</keyword>
<sequence>MKTIIKTTVISILVLSFFPLFLYAGNSLQDKIKTAVNSPSPKADVLIENLITSYIKLAREESLADNKEILLSEILKSNLSDKKALTYEIEALYAKRLLKLEKARHYIIKALDEITQENPKFIRLLRTLAFIDTDLENYMRAMESYLIIQKHLQKPKDINKLVLNYTHIADLYIKSNLFEEAINALDMAYSLAVQQEKKYIPNLLYENKAIAYFHLKNLDSLQYYAAKIAGIRSSDPMVDHRLKYMTLLLKNDKEAINEIKILADSPGDTDKLHSYLHLAETYLVFNQTAKAKEIIFKLLCSTDLKNLGYMRSRLFSLMGDAYLKEKQFDLSAQYYKKGTDQSSLNTLKTMKTGSILNLLKYDEIKKKYIVAQENLEVRQNYLFLFAAVAGMIILTFIFLYRSLKIKKKYDQLMFNKLSSEISFINSHEIRRYLSNILGIIMVIKVSEDRNETYFEFEDALFDSAEKLDISIKSIAAKLNEKAESCT</sequence>
<proteinExistence type="predicted"/>
<evidence type="ECO:0000313" key="3">
    <source>
        <dbReference type="Proteomes" id="UP000537204"/>
    </source>
</evidence>
<dbReference type="Gene3D" id="1.25.40.10">
    <property type="entry name" value="Tetratricopeptide repeat domain"/>
    <property type="match status" value="1"/>
</dbReference>
<keyword evidence="1" id="KW-0812">Transmembrane</keyword>
<protein>
    <submittedName>
        <fullName evidence="2">Tetratricopeptide (TPR) repeat protein</fullName>
    </submittedName>
</protein>
<dbReference type="EMBL" id="JACHCE010000001">
    <property type="protein sequence ID" value="MBB5635240.1"/>
    <property type="molecule type" value="Genomic_DNA"/>
</dbReference>
<dbReference type="InterPro" id="IPR011990">
    <property type="entry name" value="TPR-like_helical_dom_sf"/>
</dbReference>
<dbReference type="AlphaFoldDB" id="A0A7W8ZJY2"/>
<keyword evidence="1" id="KW-1133">Transmembrane helix</keyword>
<accession>A0A7W8ZJY2</accession>
<feature type="transmembrane region" description="Helical" evidence="1">
    <location>
        <begin position="381"/>
        <end position="400"/>
    </location>
</feature>
<evidence type="ECO:0000313" key="2">
    <source>
        <dbReference type="EMBL" id="MBB5635240.1"/>
    </source>
</evidence>